<dbReference type="GO" id="GO:0005737">
    <property type="term" value="C:cytoplasm"/>
    <property type="evidence" value="ECO:0007669"/>
    <property type="project" value="TreeGrafter"/>
</dbReference>
<feature type="domain" description="Disease resistance R13L4/SHOC-2-like LRR" evidence="4">
    <location>
        <begin position="502"/>
        <end position="580"/>
    </location>
</feature>
<dbReference type="SUPFAM" id="SSF52075">
    <property type="entry name" value="Outer arm dynein light chain 1"/>
    <property type="match status" value="1"/>
</dbReference>
<dbReference type="PANTHER" id="PTHR48051:SF46">
    <property type="entry name" value="LEUCINE RICH REPEAT-CONTAINING DOMAIN PROTEIN"/>
    <property type="match status" value="1"/>
</dbReference>
<feature type="region of interest" description="Disordered" evidence="3">
    <location>
        <begin position="697"/>
        <end position="717"/>
    </location>
</feature>
<evidence type="ECO:0000256" key="1">
    <source>
        <dbReference type="ARBA" id="ARBA00022614"/>
    </source>
</evidence>
<dbReference type="OrthoDB" id="1394818at2759"/>
<evidence type="ECO:0000256" key="3">
    <source>
        <dbReference type="SAM" id="MobiDB-lite"/>
    </source>
</evidence>
<dbReference type="Gene3D" id="3.80.10.10">
    <property type="entry name" value="Ribonuclease Inhibitor"/>
    <property type="match status" value="1"/>
</dbReference>
<gene>
    <name evidence="5" type="ORF">CC80DRAFT_540596</name>
</gene>
<keyword evidence="6" id="KW-1185">Reference proteome</keyword>
<accession>A0A6A5TBF0</accession>
<name>A0A6A5TBF0_9PLEO</name>
<evidence type="ECO:0000259" key="4">
    <source>
        <dbReference type="Pfam" id="PF23598"/>
    </source>
</evidence>
<proteinExistence type="predicted"/>
<feature type="compositionally biased region" description="Polar residues" evidence="3">
    <location>
        <begin position="697"/>
        <end position="708"/>
    </location>
</feature>
<dbReference type="SMART" id="SM00364">
    <property type="entry name" value="LRR_BAC"/>
    <property type="match status" value="4"/>
</dbReference>
<dbReference type="Pfam" id="PF23598">
    <property type="entry name" value="LRR_14"/>
    <property type="match status" value="1"/>
</dbReference>
<dbReference type="InterPro" id="IPR050216">
    <property type="entry name" value="LRR_domain-containing"/>
</dbReference>
<reference evidence="5" key="1">
    <citation type="journal article" date="2020" name="Stud. Mycol.">
        <title>101 Dothideomycetes genomes: a test case for predicting lifestyles and emergence of pathogens.</title>
        <authorList>
            <person name="Haridas S."/>
            <person name="Albert R."/>
            <person name="Binder M."/>
            <person name="Bloem J."/>
            <person name="Labutti K."/>
            <person name="Salamov A."/>
            <person name="Andreopoulos B."/>
            <person name="Baker S."/>
            <person name="Barry K."/>
            <person name="Bills G."/>
            <person name="Bluhm B."/>
            <person name="Cannon C."/>
            <person name="Castanera R."/>
            <person name="Culley D."/>
            <person name="Daum C."/>
            <person name="Ezra D."/>
            <person name="Gonzalez J."/>
            <person name="Henrissat B."/>
            <person name="Kuo A."/>
            <person name="Liang C."/>
            <person name="Lipzen A."/>
            <person name="Lutzoni F."/>
            <person name="Magnuson J."/>
            <person name="Mondo S."/>
            <person name="Nolan M."/>
            <person name="Ohm R."/>
            <person name="Pangilinan J."/>
            <person name="Park H.-J."/>
            <person name="Ramirez L."/>
            <person name="Alfaro M."/>
            <person name="Sun H."/>
            <person name="Tritt A."/>
            <person name="Yoshinaga Y."/>
            <person name="Zwiers L.-H."/>
            <person name="Turgeon B."/>
            <person name="Goodwin S."/>
            <person name="Spatafora J."/>
            <person name="Crous P."/>
            <person name="Grigoriev I."/>
        </authorList>
    </citation>
    <scope>NUCLEOTIDE SEQUENCE</scope>
    <source>
        <strain evidence="5">CBS 675.92</strain>
    </source>
</reference>
<feature type="compositionally biased region" description="Polar residues" evidence="3">
    <location>
        <begin position="796"/>
        <end position="806"/>
    </location>
</feature>
<keyword evidence="1" id="KW-0433">Leucine-rich repeat</keyword>
<feature type="compositionally biased region" description="Polar residues" evidence="3">
    <location>
        <begin position="753"/>
        <end position="779"/>
    </location>
</feature>
<dbReference type="InterPro" id="IPR055414">
    <property type="entry name" value="LRR_R13L4/SHOC2-like"/>
</dbReference>
<feature type="region of interest" description="Disordered" evidence="3">
    <location>
        <begin position="746"/>
        <end position="806"/>
    </location>
</feature>
<dbReference type="Proteomes" id="UP000800035">
    <property type="component" value="Unassembled WGS sequence"/>
</dbReference>
<dbReference type="InterPro" id="IPR032675">
    <property type="entry name" value="LRR_dom_sf"/>
</dbReference>
<dbReference type="PANTHER" id="PTHR48051">
    <property type="match status" value="1"/>
</dbReference>
<keyword evidence="2" id="KW-0677">Repeat</keyword>
<evidence type="ECO:0000313" key="5">
    <source>
        <dbReference type="EMBL" id="KAF1949049.1"/>
    </source>
</evidence>
<organism evidence="5 6">
    <name type="scientific">Byssothecium circinans</name>
    <dbReference type="NCBI Taxonomy" id="147558"/>
    <lineage>
        <taxon>Eukaryota</taxon>
        <taxon>Fungi</taxon>
        <taxon>Dikarya</taxon>
        <taxon>Ascomycota</taxon>
        <taxon>Pezizomycotina</taxon>
        <taxon>Dothideomycetes</taxon>
        <taxon>Pleosporomycetidae</taxon>
        <taxon>Pleosporales</taxon>
        <taxon>Massarineae</taxon>
        <taxon>Massarinaceae</taxon>
        <taxon>Byssothecium</taxon>
    </lineage>
</organism>
<evidence type="ECO:0000256" key="2">
    <source>
        <dbReference type="ARBA" id="ARBA00022737"/>
    </source>
</evidence>
<evidence type="ECO:0000313" key="6">
    <source>
        <dbReference type="Proteomes" id="UP000800035"/>
    </source>
</evidence>
<protein>
    <recommendedName>
        <fullName evidence="4">Disease resistance R13L4/SHOC-2-like LRR domain-containing protein</fullName>
    </recommendedName>
</protein>
<sequence length="806" mass="90750">MAEFAASLIGIVSAGTKVTLVLTQLASDVGSAGKEARMIANEIRSFCAVLKTLRETLEKVQSSQYYSHCAEMTKDMTEVSLEMFTEILNATESVRSMSKGKGGKFGFVSRVQWAVFQKPKMTMLRAALEAYKSNLALMLGTLNTAEKVGRRMTMDLTLDVLVEEENDRDLLQKLESEHRRSLVDVEQASNQLKEDIATDTKNSNGLNNVSGSNAAQQSPIGIEAQASADSVSDTLVESAREEIESVRSSVSRASTFDIDHIEEQVSRYSRRLTILISEDQTRLSQRWSTILPPPGPSQFTYQSAWSDTNVPFQYAFDSDRERHGSSSRPADWQWQDAPAMKAQSNSERASVLSDTFYDVVRTWLMEKPMEDRRVILGNLMNDACVAPPKSPKREGSQFPPIPSPNIKINPLMHVPWDRPSAQYRQKAKEINGWVKNAVREFEETRREMRPLTSTGDNPGLTIDLGSKDIEFLPGEIIEVLRGHLERLAISHNRLVDVPKSMAMCYRLRYLNIRYNQLKTFPKPILDMPALEILDISRNRLKVLPETIWRMQHLKILAIQKNKIQRLPGALDSLNKLQVLKFEGNPLVYPAPNVIKAVMNGPDVPQGSTETEREVYQTAALKRYLGLWRRDDDALLTRSPVRSGRFPVVPAQPSPPPSSWELPYMLMASPVTPPTTFEQMAINLDPQHRALFRPPKQRTLSPLQDSHPNFSRKPWQDVPVPFSEMQSTSPHPFEMTIAPTDWTEALSVPPVQGHSASIPGSSSHQRSQSQDPQAQTSSLMLSPPEAVNRRRSHLDTRYQTPNTKRQS</sequence>
<dbReference type="EMBL" id="ML977043">
    <property type="protein sequence ID" value="KAF1949049.1"/>
    <property type="molecule type" value="Genomic_DNA"/>
</dbReference>
<dbReference type="AlphaFoldDB" id="A0A6A5TBF0"/>